<evidence type="ECO:0000313" key="3">
    <source>
        <dbReference type="Proteomes" id="UP000772434"/>
    </source>
</evidence>
<protein>
    <submittedName>
        <fullName evidence="2">Uncharacterized protein</fullName>
    </submittedName>
</protein>
<comment type="caution">
    <text evidence="2">The sequence shown here is derived from an EMBL/GenBank/DDBJ whole genome shotgun (WGS) entry which is preliminary data.</text>
</comment>
<feature type="compositionally biased region" description="Polar residues" evidence="1">
    <location>
        <begin position="191"/>
        <end position="202"/>
    </location>
</feature>
<feature type="compositionally biased region" description="Polar residues" evidence="1">
    <location>
        <begin position="209"/>
        <end position="221"/>
    </location>
</feature>
<accession>A0A9P5PC64</accession>
<dbReference type="AlphaFoldDB" id="A0A9P5PC64"/>
<feature type="region of interest" description="Disordered" evidence="1">
    <location>
        <begin position="188"/>
        <end position="261"/>
    </location>
</feature>
<feature type="region of interest" description="Disordered" evidence="1">
    <location>
        <begin position="329"/>
        <end position="384"/>
    </location>
</feature>
<name>A0A9P5PC64_9AGAR</name>
<feature type="compositionally biased region" description="Gly residues" evidence="1">
    <location>
        <begin position="348"/>
        <end position="359"/>
    </location>
</feature>
<reference evidence="2" key="1">
    <citation type="submission" date="2020-11" db="EMBL/GenBank/DDBJ databases">
        <authorList>
            <consortium name="DOE Joint Genome Institute"/>
            <person name="Ahrendt S."/>
            <person name="Riley R."/>
            <person name="Andreopoulos W."/>
            <person name="Labutti K."/>
            <person name="Pangilinan J."/>
            <person name="Ruiz-Duenas F.J."/>
            <person name="Barrasa J.M."/>
            <person name="Sanchez-Garcia M."/>
            <person name="Camarero S."/>
            <person name="Miyauchi S."/>
            <person name="Serrano A."/>
            <person name="Linde D."/>
            <person name="Babiker R."/>
            <person name="Drula E."/>
            <person name="Ayuso-Fernandez I."/>
            <person name="Pacheco R."/>
            <person name="Padilla G."/>
            <person name="Ferreira P."/>
            <person name="Barriuso J."/>
            <person name="Kellner H."/>
            <person name="Castanera R."/>
            <person name="Alfaro M."/>
            <person name="Ramirez L."/>
            <person name="Pisabarro A.G."/>
            <person name="Kuo A."/>
            <person name="Tritt A."/>
            <person name="Lipzen A."/>
            <person name="He G."/>
            <person name="Yan M."/>
            <person name="Ng V."/>
            <person name="Cullen D."/>
            <person name="Martin F."/>
            <person name="Rosso M.-N."/>
            <person name="Henrissat B."/>
            <person name="Hibbett D."/>
            <person name="Martinez A.T."/>
            <person name="Grigoriev I.V."/>
        </authorList>
    </citation>
    <scope>NUCLEOTIDE SEQUENCE</scope>
    <source>
        <strain evidence="2">AH 40177</strain>
    </source>
</reference>
<feature type="compositionally biased region" description="Basic and acidic residues" evidence="1">
    <location>
        <begin position="234"/>
        <end position="245"/>
    </location>
</feature>
<evidence type="ECO:0000256" key="1">
    <source>
        <dbReference type="SAM" id="MobiDB-lite"/>
    </source>
</evidence>
<evidence type="ECO:0000313" key="2">
    <source>
        <dbReference type="EMBL" id="KAF9061163.1"/>
    </source>
</evidence>
<proteinExistence type="predicted"/>
<keyword evidence="3" id="KW-1185">Reference proteome</keyword>
<organism evidence="2 3">
    <name type="scientific">Rhodocollybia butyracea</name>
    <dbReference type="NCBI Taxonomy" id="206335"/>
    <lineage>
        <taxon>Eukaryota</taxon>
        <taxon>Fungi</taxon>
        <taxon>Dikarya</taxon>
        <taxon>Basidiomycota</taxon>
        <taxon>Agaricomycotina</taxon>
        <taxon>Agaricomycetes</taxon>
        <taxon>Agaricomycetidae</taxon>
        <taxon>Agaricales</taxon>
        <taxon>Marasmiineae</taxon>
        <taxon>Omphalotaceae</taxon>
        <taxon>Rhodocollybia</taxon>
    </lineage>
</organism>
<gene>
    <name evidence="2" type="ORF">BDP27DRAFT_1406830</name>
</gene>
<dbReference type="Proteomes" id="UP000772434">
    <property type="component" value="Unassembled WGS sequence"/>
</dbReference>
<sequence length="503" mass="55164">MTLSACHGAADAASGMSFTVSKSGIEFGLKEGILVARSSCRTKLEALESTSNSRNSITRISGDNDGRLLACQYAYGLKSSRASLAMIMVDSTTRIASFSFKWGKFQEFTRHDSNHGFRVFVRWVIGFKQFRSVSRYGIKRCNTAVRGQRTIHFQLVSKVKTRTPERWITRNKHVEVLRIPLVEKPGGLSVGQDQRSGWNTRQAGRGTYGNFSHSPVNSQHKAWSGPASESELGWPRDSRERDRRRVPGRLLGQGRSGSFSGKEITDVRGEITYDPIELTGSRSFAAKEITEVGDKISEPMDLTGTWAGGEAGVGALAGAGAFAGAGALRPKISRSERRSPSPWTSLGPGAGATGAGAGAWRGKRSERRSPSPWTSPVPEAGAGAFAGAGALRGKISLRSERASPSPWTSPVPWAGQRQELELCGERHHRRPLQRRRDHLRAHGPHQDLGQGLEHLQAREPCGEGDHRRWRDHLRAHGPHRDLGLGMWTANWDSNRKGNERRGD</sequence>
<dbReference type="EMBL" id="JADNRY010000212">
    <property type="protein sequence ID" value="KAF9061163.1"/>
    <property type="molecule type" value="Genomic_DNA"/>
</dbReference>